<dbReference type="STRING" id="183763.LP52_08320"/>
<keyword evidence="3" id="KW-1185">Reference proteome</keyword>
<evidence type="ECO:0008006" key="4">
    <source>
        <dbReference type="Google" id="ProtNLM"/>
    </source>
</evidence>
<feature type="region of interest" description="Disordered" evidence="1">
    <location>
        <begin position="109"/>
        <end position="131"/>
    </location>
</feature>
<dbReference type="AlphaFoldDB" id="A0A0C2G761"/>
<dbReference type="Proteomes" id="UP000031675">
    <property type="component" value="Unassembled WGS sequence"/>
</dbReference>
<dbReference type="EMBL" id="JROO01000014">
    <property type="protein sequence ID" value="KIH99143.1"/>
    <property type="molecule type" value="Genomic_DNA"/>
</dbReference>
<dbReference type="PANTHER" id="PTHR40630:SF1">
    <property type="entry name" value="DNA-BINDING PROTEIN"/>
    <property type="match status" value="1"/>
</dbReference>
<reference evidence="3" key="1">
    <citation type="journal article" date="2015" name="Chem. Biol.">
        <title>Structure, bioactivity, and resistance mechanism of streptomonomicin, an unusual lasso Peptide from an understudied halophilic actinomycete.</title>
        <authorList>
            <person name="Metelev M."/>
            <person name="Tietz J.I."/>
            <person name="Melby J.O."/>
            <person name="Blair P.M."/>
            <person name="Zhu L."/>
            <person name="Livnat I."/>
            <person name="Severinov K."/>
            <person name="Mitchell D.A."/>
        </authorList>
    </citation>
    <scope>NUCLEOTIDE SEQUENCE [LARGE SCALE GENOMIC DNA]</scope>
    <source>
        <strain evidence="3">YIM 90003</strain>
    </source>
</reference>
<accession>A0A0C2G761</accession>
<name>A0A0C2G761_9ACTN</name>
<gene>
    <name evidence="2" type="ORF">LP52_08320</name>
</gene>
<comment type="caution">
    <text evidence="2">The sequence shown here is derived from an EMBL/GenBank/DDBJ whole genome shotgun (WGS) entry which is preliminary data.</text>
</comment>
<proteinExistence type="predicted"/>
<dbReference type="PANTHER" id="PTHR40630">
    <property type="entry name" value="POSSIBLE DNA-BINDING PROTEIN"/>
    <property type="match status" value="1"/>
</dbReference>
<dbReference type="Pfam" id="PF11338">
    <property type="entry name" value="DUF3140"/>
    <property type="match status" value="1"/>
</dbReference>
<evidence type="ECO:0000313" key="3">
    <source>
        <dbReference type="Proteomes" id="UP000031675"/>
    </source>
</evidence>
<dbReference type="OrthoDB" id="513524at2"/>
<evidence type="ECO:0000256" key="1">
    <source>
        <dbReference type="SAM" id="MobiDB-lite"/>
    </source>
</evidence>
<sequence length="131" mass="14936">MTRSEEVDVAREHLDPETAELWQEFHGTVNMSSEELRRWLLTDASGPDRFSADPSMDVSPIGRRIVEILDKRQVDLTGDDVDTMRQVVQRAGRLLAEPVDKHDERWRHELMTLGHDPLRPDPTSPEEGPGA</sequence>
<organism evidence="2 3">
    <name type="scientific">Streptomonospora alba</name>
    <dbReference type="NCBI Taxonomy" id="183763"/>
    <lineage>
        <taxon>Bacteria</taxon>
        <taxon>Bacillati</taxon>
        <taxon>Actinomycetota</taxon>
        <taxon>Actinomycetes</taxon>
        <taxon>Streptosporangiales</taxon>
        <taxon>Nocardiopsidaceae</taxon>
        <taxon>Streptomonospora</taxon>
    </lineage>
</organism>
<dbReference type="InterPro" id="IPR021487">
    <property type="entry name" value="DUF3140"/>
</dbReference>
<evidence type="ECO:0000313" key="2">
    <source>
        <dbReference type="EMBL" id="KIH99143.1"/>
    </source>
</evidence>
<protein>
    <recommendedName>
        <fullName evidence="4">DUF3140 domain-containing protein</fullName>
    </recommendedName>
</protein>